<evidence type="ECO:0000313" key="16">
    <source>
        <dbReference type="EMBL" id="CAE8611453.1"/>
    </source>
</evidence>
<keyword evidence="3" id="KW-0813">Transport</keyword>
<feature type="transmembrane region" description="Helical" evidence="14">
    <location>
        <begin position="125"/>
        <end position="145"/>
    </location>
</feature>
<proteinExistence type="predicted"/>
<feature type="transmembrane region" description="Helical" evidence="14">
    <location>
        <begin position="464"/>
        <end position="482"/>
    </location>
</feature>
<feature type="transmembrane region" description="Helical" evidence="14">
    <location>
        <begin position="435"/>
        <end position="457"/>
    </location>
</feature>
<dbReference type="InterPro" id="IPR020846">
    <property type="entry name" value="MFS_dom"/>
</dbReference>
<comment type="subcellular location">
    <subcellularLocation>
        <location evidence="1">Membrane</location>
        <topology evidence="1">Multi-pass membrane protein</topology>
    </subcellularLocation>
</comment>
<keyword evidence="6 14" id="KW-0472">Membrane</keyword>
<comment type="catalytic activity">
    <reaction evidence="7">
        <text>D-galactose(in) = D-galactose(out)</text>
        <dbReference type="Rhea" id="RHEA:34915"/>
        <dbReference type="ChEBI" id="CHEBI:4139"/>
    </reaction>
    <physiologicalReaction direction="right-to-left" evidence="7">
        <dbReference type="Rhea" id="RHEA:34917"/>
    </physiologicalReaction>
</comment>
<organism evidence="16 17">
    <name type="scientific">Polarella glacialis</name>
    <name type="common">Dinoflagellate</name>
    <dbReference type="NCBI Taxonomy" id="89957"/>
    <lineage>
        <taxon>Eukaryota</taxon>
        <taxon>Sar</taxon>
        <taxon>Alveolata</taxon>
        <taxon>Dinophyceae</taxon>
        <taxon>Suessiales</taxon>
        <taxon>Suessiaceae</taxon>
        <taxon>Polarella</taxon>
    </lineage>
</organism>
<dbReference type="PANTHER" id="PTHR23503:SF8">
    <property type="entry name" value="FACILITATED GLUCOSE TRANSPORTER PROTEIN 1"/>
    <property type="match status" value="1"/>
</dbReference>
<evidence type="ECO:0000313" key="17">
    <source>
        <dbReference type="Proteomes" id="UP000654075"/>
    </source>
</evidence>
<evidence type="ECO:0000256" key="10">
    <source>
        <dbReference type="ARBA" id="ARBA00044662"/>
    </source>
</evidence>
<evidence type="ECO:0000256" key="5">
    <source>
        <dbReference type="ARBA" id="ARBA00022989"/>
    </source>
</evidence>
<feature type="transmembrane region" description="Helical" evidence="14">
    <location>
        <begin position="70"/>
        <end position="87"/>
    </location>
</feature>
<comment type="subunit">
    <text evidence="2">Homodimer.</text>
</comment>
<sequence length="525" mass="56532">MGDATDVDGIQPPAYSIATQAVYNGVIGSFLYGYMLCCLNSCGGLLPVVFNWCNSDWQGDCLNSRINSGLINAILYLGAAAGALLTGRPFMARGARFQLIVSDWFFIVGGLVGACAMGFQCLLVSRILSGVGLGISAIAAPLYIAEVSPREVRGFHSAKHGLYIAVGLLAAEVIGIPQGPPPTGPHDLLAGINSWYWRGILAFPAFLALLQVMLMQWALPIDPPSFLVQQGRIQDARRLLYKFYGITPPSPCLEGNAASLQNKAVVKLELQIQDLATATAEAKAIKRITIAQAICDPFLRCSLCVGFFLASFQQLTGINALMAYSNGLFAEAGTPPQYLELASVTMCVANVLVSFLSTKLVDGWGRRTLLLWGATAQAISMAAMIYLADFVPEQFRGLFCITCFSIFVVSFSAGLGAITWLWLSEIYPMEIRGPALSACGVVKWLSCFAVVLVSRFLNLRSSCILFGSVSAIGTVGMWLWIVETKGCSMEDSPMTPRSGRSNSTLMSPKDAAMYQKMVDDEEDEA</sequence>
<dbReference type="PROSITE" id="PS00217">
    <property type="entry name" value="SUGAR_TRANSPORT_2"/>
    <property type="match status" value="1"/>
</dbReference>
<feature type="transmembrane region" description="Helical" evidence="14">
    <location>
        <begin position="157"/>
        <end position="176"/>
    </location>
</feature>
<evidence type="ECO:0000256" key="4">
    <source>
        <dbReference type="ARBA" id="ARBA00022692"/>
    </source>
</evidence>
<evidence type="ECO:0000259" key="15">
    <source>
        <dbReference type="PROSITE" id="PS50850"/>
    </source>
</evidence>
<dbReference type="PRINTS" id="PR00171">
    <property type="entry name" value="SUGRTRNSPORT"/>
</dbReference>
<evidence type="ECO:0000256" key="12">
    <source>
        <dbReference type="ARBA" id="ARBA00044710"/>
    </source>
</evidence>
<dbReference type="InterPro" id="IPR005828">
    <property type="entry name" value="MFS_sugar_transport-like"/>
</dbReference>
<protein>
    <recommendedName>
        <fullName evidence="13">Hexose transporter 1</fullName>
    </recommendedName>
</protein>
<feature type="transmembrane region" description="Helical" evidence="14">
    <location>
        <begin position="196"/>
        <end position="219"/>
    </location>
</feature>
<evidence type="ECO:0000256" key="2">
    <source>
        <dbReference type="ARBA" id="ARBA00011738"/>
    </source>
</evidence>
<dbReference type="OrthoDB" id="6612291at2759"/>
<keyword evidence="4 14" id="KW-0812">Transmembrane</keyword>
<evidence type="ECO:0000256" key="3">
    <source>
        <dbReference type="ARBA" id="ARBA00022448"/>
    </source>
</evidence>
<dbReference type="Gene3D" id="1.20.1250.20">
    <property type="entry name" value="MFS general substrate transporter like domains"/>
    <property type="match status" value="1"/>
</dbReference>
<evidence type="ECO:0000256" key="14">
    <source>
        <dbReference type="SAM" id="Phobius"/>
    </source>
</evidence>
<name>A0A813FDU1_POLGL</name>
<evidence type="ECO:0000256" key="7">
    <source>
        <dbReference type="ARBA" id="ARBA00044637"/>
    </source>
</evidence>
<comment type="caution">
    <text evidence="16">The sequence shown here is derived from an EMBL/GenBank/DDBJ whole genome shotgun (WGS) entry which is preliminary data.</text>
</comment>
<feature type="transmembrane region" description="Helical" evidence="14">
    <location>
        <begin position="30"/>
        <end position="50"/>
    </location>
</feature>
<comment type="catalytic activity">
    <reaction evidence="9">
        <text>D-xylose(out) = D-xylose(in)</text>
        <dbReference type="Rhea" id="RHEA:78427"/>
        <dbReference type="ChEBI" id="CHEBI:53455"/>
    </reaction>
    <physiologicalReaction direction="left-to-right" evidence="9">
        <dbReference type="Rhea" id="RHEA:78428"/>
    </physiologicalReaction>
</comment>
<evidence type="ECO:0000256" key="9">
    <source>
        <dbReference type="ARBA" id="ARBA00044656"/>
    </source>
</evidence>
<accession>A0A813FDU1</accession>
<dbReference type="InterPro" id="IPR005829">
    <property type="entry name" value="Sugar_transporter_CS"/>
</dbReference>
<feature type="transmembrane region" description="Helical" evidence="14">
    <location>
        <begin position="369"/>
        <end position="391"/>
    </location>
</feature>
<dbReference type="SUPFAM" id="SSF103473">
    <property type="entry name" value="MFS general substrate transporter"/>
    <property type="match status" value="1"/>
</dbReference>
<reference evidence="16" key="1">
    <citation type="submission" date="2021-02" db="EMBL/GenBank/DDBJ databases">
        <authorList>
            <person name="Dougan E. K."/>
            <person name="Rhodes N."/>
            <person name="Thang M."/>
            <person name="Chan C."/>
        </authorList>
    </citation>
    <scope>NUCLEOTIDE SEQUENCE</scope>
</reference>
<dbReference type="InterPro" id="IPR045263">
    <property type="entry name" value="GLUT"/>
</dbReference>
<feature type="transmembrane region" description="Helical" evidence="14">
    <location>
        <begin position="338"/>
        <end position="357"/>
    </location>
</feature>
<dbReference type="OMA" id="HWIPVNH"/>
<dbReference type="PANTHER" id="PTHR23503">
    <property type="entry name" value="SOLUTE CARRIER FAMILY 2"/>
    <property type="match status" value="1"/>
</dbReference>
<dbReference type="InterPro" id="IPR036259">
    <property type="entry name" value="MFS_trans_sf"/>
</dbReference>
<dbReference type="EMBL" id="CAJNNV010025024">
    <property type="protein sequence ID" value="CAE8611453.1"/>
    <property type="molecule type" value="Genomic_DNA"/>
</dbReference>
<comment type="catalytic activity">
    <reaction evidence="11">
        <text>D-glucosamine(out) = D-glucosamine(in)</text>
        <dbReference type="Rhea" id="RHEA:78423"/>
        <dbReference type="ChEBI" id="CHEBI:58723"/>
    </reaction>
    <physiologicalReaction direction="left-to-right" evidence="11">
        <dbReference type="Rhea" id="RHEA:78424"/>
    </physiologicalReaction>
</comment>
<dbReference type="Pfam" id="PF00083">
    <property type="entry name" value="Sugar_tr"/>
    <property type="match status" value="1"/>
</dbReference>
<keyword evidence="5 14" id="KW-1133">Transmembrane helix</keyword>
<comment type="catalytic activity">
    <reaction evidence="12">
        <text>D-fructose(out) = D-fructose(in)</text>
        <dbReference type="Rhea" id="RHEA:60372"/>
        <dbReference type="ChEBI" id="CHEBI:37721"/>
    </reaction>
    <physiologicalReaction direction="left-to-right" evidence="12">
        <dbReference type="Rhea" id="RHEA:60373"/>
    </physiologicalReaction>
</comment>
<evidence type="ECO:0000256" key="6">
    <source>
        <dbReference type="ARBA" id="ARBA00023136"/>
    </source>
</evidence>
<dbReference type="GO" id="GO:0015149">
    <property type="term" value="F:hexose transmembrane transporter activity"/>
    <property type="evidence" value="ECO:0007669"/>
    <property type="project" value="TreeGrafter"/>
</dbReference>
<comment type="catalytic activity">
    <reaction evidence="10">
        <text>D-mannose(out) = D-mannose(in)</text>
        <dbReference type="Rhea" id="RHEA:78391"/>
        <dbReference type="ChEBI" id="CHEBI:4208"/>
    </reaction>
    <physiologicalReaction direction="left-to-right" evidence="10">
        <dbReference type="Rhea" id="RHEA:78392"/>
    </physiologicalReaction>
</comment>
<gene>
    <name evidence="16" type="ORF">PGLA1383_LOCUS29256</name>
</gene>
<dbReference type="Proteomes" id="UP000654075">
    <property type="component" value="Unassembled WGS sequence"/>
</dbReference>
<feature type="transmembrane region" description="Helical" evidence="14">
    <location>
        <begin position="99"/>
        <end position="119"/>
    </location>
</feature>
<evidence type="ECO:0000256" key="11">
    <source>
        <dbReference type="ARBA" id="ARBA00044668"/>
    </source>
</evidence>
<dbReference type="PROSITE" id="PS50850">
    <property type="entry name" value="MFS"/>
    <property type="match status" value="1"/>
</dbReference>
<evidence type="ECO:0000256" key="8">
    <source>
        <dbReference type="ARBA" id="ARBA00044648"/>
    </source>
</evidence>
<keyword evidence="17" id="KW-1185">Reference proteome</keyword>
<evidence type="ECO:0000256" key="1">
    <source>
        <dbReference type="ARBA" id="ARBA00004141"/>
    </source>
</evidence>
<dbReference type="AlphaFoldDB" id="A0A813FDU1"/>
<evidence type="ECO:0000256" key="13">
    <source>
        <dbReference type="ARBA" id="ARBA00044780"/>
    </source>
</evidence>
<feature type="domain" description="Major facilitator superfamily (MFS) profile" evidence="15">
    <location>
        <begin position="21"/>
        <end position="485"/>
    </location>
</feature>
<comment type="catalytic activity">
    <reaction evidence="8">
        <text>D-glucose(out) = D-glucose(in)</text>
        <dbReference type="Rhea" id="RHEA:60376"/>
        <dbReference type="ChEBI" id="CHEBI:4167"/>
    </reaction>
    <physiologicalReaction direction="left-to-right" evidence="8">
        <dbReference type="Rhea" id="RHEA:60377"/>
    </physiologicalReaction>
</comment>
<dbReference type="GO" id="GO:0016020">
    <property type="term" value="C:membrane"/>
    <property type="evidence" value="ECO:0007669"/>
    <property type="project" value="UniProtKB-SubCell"/>
</dbReference>
<dbReference type="InterPro" id="IPR003663">
    <property type="entry name" value="Sugar/inositol_transpt"/>
</dbReference>
<feature type="transmembrane region" description="Helical" evidence="14">
    <location>
        <begin position="398"/>
        <end position="423"/>
    </location>
</feature>